<dbReference type="EMBL" id="GBXM01015427">
    <property type="protein sequence ID" value="JAH93150.1"/>
    <property type="molecule type" value="Transcribed_RNA"/>
</dbReference>
<name>A0A0E9WUD5_ANGAN</name>
<accession>A0A0E9WUD5</accession>
<proteinExistence type="predicted"/>
<organism evidence="1">
    <name type="scientific">Anguilla anguilla</name>
    <name type="common">European freshwater eel</name>
    <name type="synonym">Muraena anguilla</name>
    <dbReference type="NCBI Taxonomy" id="7936"/>
    <lineage>
        <taxon>Eukaryota</taxon>
        <taxon>Metazoa</taxon>
        <taxon>Chordata</taxon>
        <taxon>Craniata</taxon>
        <taxon>Vertebrata</taxon>
        <taxon>Euteleostomi</taxon>
        <taxon>Actinopterygii</taxon>
        <taxon>Neopterygii</taxon>
        <taxon>Teleostei</taxon>
        <taxon>Anguilliformes</taxon>
        <taxon>Anguillidae</taxon>
        <taxon>Anguilla</taxon>
    </lineage>
</organism>
<dbReference type="AlphaFoldDB" id="A0A0E9WUD5"/>
<sequence>MHTGQEFRPNYYISLRVKIVLQWPSVKERAVLWLYL</sequence>
<reference evidence="1" key="1">
    <citation type="submission" date="2014-11" db="EMBL/GenBank/DDBJ databases">
        <authorList>
            <person name="Amaro Gonzalez C."/>
        </authorList>
    </citation>
    <scope>NUCLEOTIDE SEQUENCE</scope>
</reference>
<reference evidence="1" key="2">
    <citation type="journal article" date="2015" name="Fish Shellfish Immunol.">
        <title>Early steps in the European eel (Anguilla anguilla)-Vibrio vulnificus interaction in the gills: Role of the RtxA13 toxin.</title>
        <authorList>
            <person name="Callol A."/>
            <person name="Pajuelo D."/>
            <person name="Ebbesson L."/>
            <person name="Teles M."/>
            <person name="MacKenzie S."/>
            <person name="Amaro C."/>
        </authorList>
    </citation>
    <scope>NUCLEOTIDE SEQUENCE</scope>
</reference>
<protein>
    <submittedName>
        <fullName evidence="1">Uncharacterized protein</fullName>
    </submittedName>
</protein>
<evidence type="ECO:0000313" key="1">
    <source>
        <dbReference type="EMBL" id="JAH93150.1"/>
    </source>
</evidence>